<dbReference type="Proteomes" id="UP000002593">
    <property type="component" value="Chromosome"/>
</dbReference>
<reference evidence="1 2" key="1">
    <citation type="journal article" date="2007" name="Archaea">
        <title>The genome of Hyperthermus butylicus: a sulfur-reducing, peptide fermenting, neutrophilic Crenarchaeote growing up to 108 degrees C.</title>
        <authorList>
            <person name="Brugger K."/>
            <person name="Chen L."/>
            <person name="Stark M."/>
            <person name="Zibat A."/>
            <person name="Redder P."/>
            <person name="Ruepp A."/>
            <person name="Awayez M."/>
            <person name="She Q."/>
            <person name="Garrett R.A."/>
            <person name="Klenk H.P."/>
        </authorList>
    </citation>
    <scope>NUCLEOTIDE SEQUENCE [LARGE SCALE GENOMIC DNA]</scope>
    <source>
        <strain evidence="2">DSM 5456 / JCM 9403 / PLM1-5</strain>
    </source>
</reference>
<dbReference type="EMBL" id="CP000493">
    <property type="protein sequence ID" value="ABM79953.1"/>
    <property type="molecule type" value="Genomic_DNA"/>
</dbReference>
<accession>A2BIZ2</accession>
<organism evidence="1 2">
    <name type="scientific">Hyperthermus butylicus (strain DSM 5456 / JCM 9403 / PLM1-5)</name>
    <dbReference type="NCBI Taxonomy" id="415426"/>
    <lineage>
        <taxon>Archaea</taxon>
        <taxon>Thermoproteota</taxon>
        <taxon>Thermoprotei</taxon>
        <taxon>Desulfurococcales</taxon>
        <taxon>Pyrodictiaceae</taxon>
        <taxon>Hyperthermus</taxon>
    </lineage>
</organism>
<keyword evidence="2" id="KW-1185">Reference proteome</keyword>
<dbReference type="KEGG" id="hbu:Hbut_0077"/>
<dbReference type="HOGENOM" id="CLU_1582884_0_0_2"/>
<protein>
    <submittedName>
        <fullName evidence="1">Uncharacterized protein</fullName>
    </submittedName>
</protein>
<gene>
    <name evidence="1" type="ordered locus">Hbut_0077</name>
</gene>
<evidence type="ECO:0000313" key="1">
    <source>
        <dbReference type="EMBL" id="ABM79953.1"/>
    </source>
</evidence>
<proteinExistence type="predicted"/>
<name>A2BIZ2_HYPBU</name>
<dbReference type="AlphaFoldDB" id="A2BIZ2"/>
<sequence>MEVLGVDADTLAGRLLEAVERAKERLEECPSGDAELCRMLRRRLDELLGASRLAITPALVVDEEGETVNAFYVEGRTGDTGWIVFSPHTLADPDYVAHILLHELVHALGLENEDETEALALFAENQIDIPEPPPPVREAEHKLRRASCMLTEQEITSPDITVLIVEAR</sequence>
<dbReference type="EnsemblBacteria" id="ABM79953">
    <property type="protein sequence ID" value="ABM79953"/>
    <property type="gene ID" value="Hbut_0077"/>
</dbReference>
<evidence type="ECO:0000313" key="2">
    <source>
        <dbReference type="Proteomes" id="UP000002593"/>
    </source>
</evidence>